<protein>
    <submittedName>
        <fullName evidence="3">Uncharacterized protein</fullName>
    </submittedName>
</protein>
<feature type="region of interest" description="Disordered" evidence="1">
    <location>
        <begin position="174"/>
        <end position="228"/>
    </location>
</feature>
<reference evidence="3" key="1">
    <citation type="submission" date="2023-06" db="EMBL/GenBank/DDBJ databases">
        <title>Survivors Of The Sea: Transcriptome response of Skeletonema marinoi to long-term dormancy.</title>
        <authorList>
            <person name="Pinder M.I.M."/>
            <person name="Kourtchenko O."/>
            <person name="Robertson E.K."/>
            <person name="Larsson T."/>
            <person name="Maumus F."/>
            <person name="Osuna-Cruz C.M."/>
            <person name="Vancaester E."/>
            <person name="Stenow R."/>
            <person name="Vandepoele K."/>
            <person name="Ploug H."/>
            <person name="Bruchert V."/>
            <person name="Godhe A."/>
            <person name="Topel M."/>
        </authorList>
    </citation>
    <scope>NUCLEOTIDE SEQUENCE</scope>
    <source>
        <strain evidence="3">R05AC</strain>
    </source>
</reference>
<feature type="signal peptide" evidence="2">
    <location>
        <begin position="1"/>
        <end position="19"/>
    </location>
</feature>
<dbReference type="Pfam" id="PF07466">
    <property type="entry name" value="DUF1517"/>
    <property type="match status" value="1"/>
</dbReference>
<evidence type="ECO:0000256" key="1">
    <source>
        <dbReference type="SAM" id="MobiDB-lite"/>
    </source>
</evidence>
<feature type="chain" id="PRO_5042158259" evidence="2">
    <location>
        <begin position="20"/>
        <end position="524"/>
    </location>
</feature>
<accession>A0AAD8Y1J1</accession>
<feature type="compositionally biased region" description="Basic and acidic residues" evidence="1">
    <location>
        <begin position="403"/>
        <end position="424"/>
    </location>
</feature>
<dbReference type="PANTHER" id="PTHR33975:SF2">
    <property type="entry name" value="MYELIN-ASSOCIATED OLIGODENDROCYTE BASIC PROTEIN"/>
    <property type="match status" value="1"/>
</dbReference>
<dbReference type="PANTHER" id="PTHR33975">
    <property type="entry name" value="MYELIN-ASSOCIATED OLIGODENDROCYTE BASIC PROTEIN"/>
    <property type="match status" value="1"/>
</dbReference>
<comment type="caution">
    <text evidence="3">The sequence shown here is derived from an EMBL/GenBank/DDBJ whole genome shotgun (WGS) entry which is preliminary data.</text>
</comment>
<dbReference type="InterPro" id="IPR010903">
    <property type="entry name" value="DUF1517"/>
</dbReference>
<organism evidence="3 4">
    <name type="scientific">Skeletonema marinoi</name>
    <dbReference type="NCBI Taxonomy" id="267567"/>
    <lineage>
        <taxon>Eukaryota</taxon>
        <taxon>Sar</taxon>
        <taxon>Stramenopiles</taxon>
        <taxon>Ochrophyta</taxon>
        <taxon>Bacillariophyta</taxon>
        <taxon>Coscinodiscophyceae</taxon>
        <taxon>Thalassiosirophycidae</taxon>
        <taxon>Thalassiosirales</taxon>
        <taxon>Skeletonemataceae</taxon>
        <taxon>Skeletonema</taxon>
        <taxon>Skeletonema marinoi-dohrnii complex</taxon>
    </lineage>
</organism>
<evidence type="ECO:0000313" key="4">
    <source>
        <dbReference type="Proteomes" id="UP001224775"/>
    </source>
</evidence>
<dbReference type="InterPro" id="IPR053023">
    <property type="entry name" value="FLAP_modulator"/>
</dbReference>
<dbReference type="AlphaFoldDB" id="A0AAD8Y1J1"/>
<feature type="region of interest" description="Disordered" evidence="1">
    <location>
        <begin position="395"/>
        <end position="431"/>
    </location>
</feature>
<name>A0AAD8Y1J1_9STRA</name>
<keyword evidence="4" id="KW-1185">Reference proteome</keyword>
<feature type="compositionally biased region" description="Polar residues" evidence="1">
    <location>
        <begin position="174"/>
        <end position="192"/>
    </location>
</feature>
<feature type="compositionally biased region" description="Polar residues" evidence="1">
    <location>
        <begin position="201"/>
        <end position="214"/>
    </location>
</feature>
<evidence type="ECO:0000313" key="3">
    <source>
        <dbReference type="EMBL" id="KAK1737350.1"/>
    </source>
</evidence>
<proteinExistence type="predicted"/>
<keyword evidence="2" id="KW-0732">Signal</keyword>
<gene>
    <name evidence="3" type="ORF">QTG54_012217</name>
</gene>
<evidence type="ECO:0000256" key="2">
    <source>
        <dbReference type="SAM" id="SignalP"/>
    </source>
</evidence>
<dbReference type="Proteomes" id="UP001224775">
    <property type="component" value="Unassembled WGS sequence"/>
</dbReference>
<sequence>MKIPLLSILLISSCLQLEAIRSSASSPAVSEAFCNPRSNCRRSYAGRNALRSLDEHPTKWSRSSSQLSFAAAPIHCQNDQYRHNNSLFGRKYCMASSISLHQTTKKPFTTTTLSLRYALNRIRQFMTNKWSQGLKLLRILTIASILLVPSIASASSSSPSSYYLQGNPYQTTHQQATTRSEISIQTQPSQPYSNSNSNSNTVTSRRQYPQTTRFVKQRNKTTTSSLTQTQKVKRTTLFVMLLTLAASSFRASLRKSKVVRNVTPFGTIRNVSPLGNGVSVIRVCMALKVDGNDEAKRLLNKLYLEEKELYTNISMLSQDDPRVQQPQQQLSGAYSFRQQALGRYVSNVASTFLQYTNCIRYGNIESIRVPFVEDAVKEFRQVAKEERQVFAATAANQKRKKNVMPEEPKKEKVQRQEEEAHDGANAKNSNSNKKKSGYILATILLSIKGDRTSVPLPFGILRQRDVGRALSRIATDAKVEDCLVGSEISWVPNIHTLLADDDIDGILLSEKAVLQAFPDLVSLT</sequence>
<dbReference type="EMBL" id="JATAAI010000026">
    <property type="protein sequence ID" value="KAK1737350.1"/>
    <property type="molecule type" value="Genomic_DNA"/>
</dbReference>